<evidence type="ECO:0000313" key="2">
    <source>
        <dbReference type="EMBL" id="KAE8390890.1"/>
    </source>
</evidence>
<evidence type="ECO:0000256" key="1">
    <source>
        <dbReference type="SAM" id="MobiDB-lite"/>
    </source>
</evidence>
<keyword evidence="4" id="KW-1185">Reference proteome</keyword>
<gene>
    <name evidence="2" type="ORF">BDV23DRAFT_183012</name>
    <name evidence="3" type="ORF">ETB97_006266</name>
</gene>
<dbReference type="EMBL" id="SPNV01000277">
    <property type="protein sequence ID" value="KAF5857087.1"/>
    <property type="molecule type" value="Genomic_DNA"/>
</dbReference>
<reference evidence="2" key="2">
    <citation type="submission" date="2019-04" db="EMBL/GenBank/DDBJ databases">
        <title>Friends and foes A comparative genomics studyof 23 Aspergillus species from section Flavi.</title>
        <authorList>
            <consortium name="DOE Joint Genome Institute"/>
            <person name="Kjaerbolling I."/>
            <person name="Vesth T."/>
            <person name="Frisvad J.C."/>
            <person name="Nybo J.L."/>
            <person name="Theobald S."/>
            <person name="Kildgaard S."/>
            <person name="Isbrandt T."/>
            <person name="Kuo A."/>
            <person name="Sato A."/>
            <person name="Lyhne E.K."/>
            <person name="Kogle M.E."/>
            <person name="Wiebenga A."/>
            <person name="Kun R.S."/>
            <person name="Lubbers R.J."/>
            <person name="Makela M.R."/>
            <person name="Barry K."/>
            <person name="Chovatia M."/>
            <person name="Clum A."/>
            <person name="Daum C."/>
            <person name="Haridas S."/>
            <person name="He G."/>
            <person name="LaButti K."/>
            <person name="Lipzen A."/>
            <person name="Mondo S."/>
            <person name="Riley R."/>
            <person name="Salamov A."/>
            <person name="Simmons B.A."/>
            <person name="Magnuson J.K."/>
            <person name="Henrissat B."/>
            <person name="Mortensen U.H."/>
            <person name="Larsen T.O."/>
            <person name="Devries R.P."/>
            <person name="Grigoriev I.V."/>
            <person name="Machida M."/>
            <person name="Baker S.E."/>
            <person name="Andersen M.R."/>
        </authorList>
    </citation>
    <scope>NUCLEOTIDE SEQUENCE [LARGE SCALE GENOMIC DNA]</scope>
    <source>
        <strain evidence="2">IBT 14317</strain>
    </source>
</reference>
<sequence>MSSLFEIPRGRYLEIPGSTTYASNSRSKFMHDLESTPSSPPEKALPVSLAHYDNSFILPPAIHFDSIHKSTRETPSGHSSRSSPWKSPSLSANTYEWGSNKDLDKDALSSLQEYCSSFDQVRLLKRGLQRLV</sequence>
<evidence type="ECO:0000313" key="3">
    <source>
        <dbReference type="EMBL" id="KAF5857087.1"/>
    </source>
</evidence>
<dbReference type="EMBL" id="ML735250">
    <property type="protein sequence ID" value="KAE8390890.1"/>
    <property type="molecule type" value="Genomic_DNA"/>
</dbReference>
<feature type="region of interest" description="Disordered" evidence="1">
    <location>
        <begin position="16"/>
        <end position="43"/>
    </location>
</feature>
<evidence type="ECO:0000313" key="4">
    <source>
        <dbReference type="Proteomes" id="UP000541154"/>
    </source>
</evidence>
<feature type="compositionally biased region" description="Low complexity" evidence="1">
    <location>
        <begin position="76"/>
        <end position="90"/>
    </location>
</feature>
<proteinExistence type="predicted"/>
<reference evidence="3 4" key="1">
    <citation type="submission" date="2019-04" db="EMBL/GenBank/DDBJ databases">
        <title>Aspergillus burnettii sp. nov., novel species from soil in southeast Queensland.</title>
        <authorList>
            <person name="Gilchrist C.L.M."/>
            <person name="Pitt J.I."/>
            <person name="Lange L."/>
            <person name="Lacey H.J."/>
            <person name="Vuong D."/>
            <person name="Midgley D.J."/>
            <person name="Greenfield P."/>
            <person name="Bradbury M."/>
            <person name="Lacey E."/>
            <person name="Busk P.K."/>
            <person name="Pilgaard B."/>
            <person name="Chooi Y.H."/>
            <person name="Piggott A.M."/>
        </authorList>
    </citation>
    <scope>NUCLEOTIDE SEQUENCE [LARGE SCALE GENOMIC DNA]</scope>
    <source>
        <strain evidence="3 4">FRR 5400</strain>
    </source>
</reference>
<protein>
    <submittedName>
        <fullName evidence="2">Uncharacterized protein</fullName>
    </submittedName>
</protein>
<dbReference type="Proteomes" id="UP000326877">
    <property type="component" value="Unassembled WGS sequence"/>
</dbReference>
<dbReference type="OrthoDB" id="4500356at2759"/>
<accession>A0A5N7C9S7</accession>
<feature type="compositionally biased region" description="Polar residues" evidence="1">
    <location>
        <begin position="17"/>
        <end position="27"/>
    </location>
</feature>
<accession>A0A5N6G3Z3</accession>
<name>A0A5N7C9S7_PETAA</name>
<dbReference type="OMA" id="ANTYEWG"/>
<dbReference type="Proteomes" id="UP000541154">
    <property type="component" value="Unassembled WGS sequence"/>
</dbReference>
<organism evidence="2">
    <name type="scientific">Petromyces alliaceus</name>
    <name type="common">Aspergillus alliaceus</name>
    <dbReference type="NCBI Taxonomy" id="209559"/>
    <lineage>
        <taxon>Eukaryota</taxon>
        <taxon>Fungi</taxon>
        <taxon>Dikarya</taxon>
        <taxon>Ascomycota</taxon>
        <taxon>Pezizomycotina</taxon>
        <taxon>Eurotiomycetes</taxon>
        <taxon>Eurotiomycetidae</taxon>
        <taxon>Eurotiales</taxon>
        <taxon>Aspergillaceae</taxon>
        <taxon>Aspergillus</taxon>
        <taxon>Aspergillus subgen. Circumdati</taxon>
    </lineage>
</organism>
<accession>A0A8H6E2L0</accession>
<dbReference type="AlphaFoldDB" id="A0A5N7C9S7"/>
<feature type="region of interest" description="Disordered" evidence="1">
    <location>
        <begin position="68"/>
        <end position="90"/>
    </location>
</feature>